<reference evidence="1 2" key="1">
    <citation type="journal article" date="2020" name="Antonie Van Leeuwenhoek">
        <title>Rhodopirellula heiligendammensis sp. nov., Rhodopirellula pilleata sp. nov., and Rhodopirellula solitaria sp. nov. isolated from natural or artificial marine surfaces in Northern Germany and California, USA, and emended description of the genus Rhodopirellula.</title>
        <authorList>
            <person name="Kallscheuer N."/>
            <person name="Wiegand S."/>
            <person name="Jogler M."/>
            <person name="Boedeker C."/>
            <person name="Peeters S.H."/>
            <person name="Rast P."/>
            <person name="Heuer A."/>
            <person name="Jetten M.S.M."/>
            <person name="Rohde M."/>
            <person name="Jogler C."/>
        </authorList>
    </citation>
    <scope>NUCLEOTIDE SEQUENCE [LARGE SCALE GENOMIC DNA]</scope>
    <source>
        <strain evidence="1 2">Poly21</strain>
    </source>
</reference>
<comment type="caution">
    <text evidence="1">The sequence shown here is derived from an EMBL/GenBank/DDBJ whole genome shotgun (WGS) entry which is preliminary data.</text>
</comment>
<gene>
    <name evidence="1" type="ORF">Poly21_54650</name>
</gene>
<evidence type="ECO:0000313" key="2">
    <source>
        <dbReference type="Proteomes" id="UP000319908"/>
    </source>
</evidence>
<dbReference type="Proteomes" id="UP000319908">
    <property type="component" value="Unassembled WGS sequence"/>
</dbReference>
<dbReference type="AlphaFoldDB" id="A0A5C6BEU5"/>
<sequence length="85" mass="9485">MAEAGRGVASVMVTDSRGDLFKQGATTLARKRSTDNDRIANLMNCPLRIFLPRLVTGSRQEQVAQRRDDPVTLIVVARQAFYHLL</sequence>
<protein>
    <submittedName>
        <fullName evidence="1">Uncharacterized protein</fullName>
    </submittedName>
</protein>
<accession>A0A5C6BEU5</accession>
<name>A0A5C6BEU5_9BACT</name>
<proteinExistence type="predicted"/>
<organism evidence="1 2">
    <name type="scientific">Allorhodopirellula heiligendammensis</name>
    <dbReference type="NCBI Taxonomy" id="2714739"/>
    <lineage>
        <taxon>Bacteria</taxon>
        <taxon>Pseudomonadati</taxon>
        <taxon>Planctomycetota</taxon>
        <taxon>Planctomycetia</taxon>
        <taxon>Pirellulales</taxon>
        <taxon>Pirellulaceae</taxon>
        <taxon>Allorhodopirellula</taxon>
    </lineage>
</organism>
<keyword evidence="2" id="KW-1185">Reference proteome</keyword>
<dbReference type="EMBL" id="SJPU01000007">
    <property type="protein sequence ID" value="TWU09799.1"/>
    <property type="molecule type" value="Genomic_DNA"/>
</dbReference>
<evidence type="ECO:0000313" key="1">
    <source>
        <dbReference type="EMBL" id="TWU09799.1"/>
    </source>
</evidence>